<sequence length="679" mass="73446">MAAILNGLLIPDSVSEASSPRPHSRTFSTVTSDTVGSHLTEPLLQHHHSGSDTYHDIPSRQPSHFDGTSYQPDMLDLSSDGSPNTPEKRGHRAQHHVRRRLRAWKGVGITLEVVLGLWAIYTTVRYFIAYIVYSSTVGQNLALGLACTSTIAFAFLICDAVVTVFRTRLIASRSSLRSLLLLRTVFLCLSFFFLLCVAIVNLVVTIVLRCSHTSELSADLRCNLDIDVIWSISSSKTSCPPESSNWTGWIALAIFRVAATLVLVLSMLITTSQYNITRRRLNRKRRRWRSATGNGKNRESSMVDRATSTPQPSTSQLGAAMRQPPSPLSRTDSRQTNNGNNNDCRPHQTVESTSGDLANCRRESDEDLCLDPAVATRFDTAALQQRLTDAIYLSPGAGGGLTMSSLPDPLSIRDDRELSNFVDRFRLLVSQITRETEDAMEFARPDTVVTATPVDEDESDESDDESENSFLFGLGFGLTGYHVGGGRGGGRGGATLGYDEFGRPYPPEEHVRILNSYVRRMPTIESLGSRDFGSGTTGSVYSGRTSQSMQTLSRPPTVMINQSEFGGSNPSSRAASLTLSMTGPGGSAPPSRAASLVLSTTGASGGTPQTPRTPVLEDGRQRESPVDESGVGRLPSPGGITHSRSTFSFHTAYSGGGGSVSSPSSEQYVSFSSEDSRPP</sequence>
<keyword evidence="4" id="KW-1185">Reference proteome</keyword>
<evidence type="ECO:0000313" key="4">
    <source>
        <dbReference type="Proteomes" id="UP001049176"/>
    </source>
</evidence>
<feature type="compositionally biased region" description="Polar residues" evidence="1">
    <location>
        <begin position="597"/>
        <end position="612"/>
    </location>
</feature>
<dbReference type="GeneID" id="66082771"/>
<dbReference type="KEGG" id="more:E1B28_013696"/>
<keyword evidence="2" id="KW-0812">Transmembrane</keyword>
<feature type="compositionally biased region" description="Polar residues" evidence="1">
    <location>
        <begin position="328"/>
        <end position="356"/>
    </location>
</feature>
<dbReference type="OrthoDB" id="3222669at2759"/>
<feature type="transmembrane region" description="Helical" evidence="2">
    <location>
        <begin position="103"/>
        <end position="121"/>
    </location>
</feature>
<keyword evidence="2" id="KW-0472">Membrane</keyword>
<feature type="compositionally biased region" description="Basic and acidic residues" evidence="1">
    <location>
        <begin position="49"/>
        <end position="58"/>
    </location>
</feature>
<feature type="compositionally biased region" description="Basic and acidic residues" evidence="1">
    <location>
        <begin position="615"/>
        <end position="625"/>
    </location>
</feature>
<name>A0A9P7UNA3_9AGAR</name>
<organism evidence="3 4">
    <name type="scientific">Marasmius oreades</name>
    <name type="common">fairy-ring Marasmius</name>
    <dbReference type="NCBI Taxonomy" id="181124"/>
    <lineage>
        <taxon>Eukaryota</taxon>
        <taxon>Fungi</taxon>
        <taxon>Dikarya</taxon>
        <taxon>Basidiomycota</taxon>
        <taxon>Agaricomycotina</taxon>
        <taxon>Agaricomycetes</taxon>
        <taxon>Agaricomycetidae</taxon>
        <taxon>Agaricales</taxon>
        <taxon>Marasmiineae</taxon>
        <taxon>Marasmiaceae</taxon>
        <taxon>Marasmius</taxon>
    </lineage>
</organism>
<dbReference type="EMBL" id="CM032189">
    <property type="protein sequence ID" value="KAG7087755.1"/>
    <property type="molecule type" value="Genomic_DNA"/>
</dbReference>
<feature type="region of interest" description="Disordered" evidence="1">
    <location>
        <begin position="75"/>
        <end position="94"/>
    </location>
</feature>
<feature type="transmembrane region" description="Helical" evidence="2">
    <location>
        <begin position="141"/>
        <end position="165"/>
    </location>
</feature>
<feature type="compositionally biased region" description="Polar residues" evidence="1">
    <location>
        <begin position="537"/>
        <end position="581"/>
    </location>
</feature>
<feature type="compositionally biased region" description="Polar residues" evidence="1">
    <location>
        <begin position="642"/>
        <end position="651"/>
    </location>
</feature>
<gene>
    <name evidence="3" type="ORF">E1B28_013696</name>
</gene>
<accession>A0A9P7UNA3</accession>
<evidence type="ECO:0008006" key="5">
    <source>
        <dbReference type="Google" id="ProtNLM"/>
    </source>
</evidence>
<feature type="region of interest" description="Disordered" evidence="1">
    <location>
        <begin position="13"/>
        <end position="33"/>
    </location>
</feature>
<comment type="caution">
    <text evidence="3">The sequence shown here is derived from an EMBL/GenBank/DDBJ whole genome shotgun (WGS) entry which is preliminary data.</text>
</comment>
<proteinExistence type="predicted"/>
<evidence type="ECO:0000256" key="2">
    <source>
        <dbReference type="SAM" id="Phobius"/>
    </source>
</evidence>
<dbReference type="RefSeq" id="XP_043004226.1">
    <property type="nucleotide sequence ID" value="XM_043158871.1"/>
</dbReference>
<protein>
    <recommendedName>
        <fullName evidence="5">Transmembrane protein</fullName>
    </recommendedName>
</protein>
<dbReference type="Proteomes" id="UP001049176">
    <property type="component" value="Chromosome 9"/>
</dbReference>
<feature type="region of interest" description="Disordered" evidence="1">
    <location>
        <begin position="45"/>
        <end position="65"/>
    </location>
</feature>
<feature type="region of interest" description="Disordered" evidence="1">
    <location>
        <begin position="528"/>
        <end position="679"/>
    </location>
</feature>
<evidence type="ECO:0000313" key="3">
    <source>
        <dbReference type="EMBL" id="KAG7087755.1"/>
    </source>
</evidence>
<reference evidence="3" key="1">
    <citation type="journal article" date="2021" name="Genome Biol. Evol.">
        <title>The assembled and annotated genome of the fairy-ring fungus Marasmius oreades.</title>
        <authorList>
            <person name="Hiltunen M."/>
            <person name="Ament-Velasquez S.L."/>
            <person name="Johannesson H."/>
        </authorList>
    </citation>
    <scope>NUCLEOTIDE SEQUENCE</scope>
    <source>
        <strain evidence="3">03SP1</strain>
    </source>
</reference>
<keyword evidence="2" id="KW-1133">Transmembrane helix</keyword>
<evidence type="ECO:0000256" key="1">
    <source>
        <dbReference type="SAM" id="MobiDB-lite"/>
    </source>
</evidence>
<feature type="region of interest" description="Disordered" evidence="1">
    <location>
        <begin position="285"/>
        <end position="358"/>
    </location>
</feature>
<feature type="transmembrane region" description="Helical" evidence="2">
    <location>
        <begin position="250"/>
        <end position="276"/>
    </location>
</feature>
<feature type="compositionally biased region" description="Low complexity" evidence="1">
    <location>
        <begin position="660"/>
        <end position="673"/>
    </location>
</feature>
<dbReference type="AlphaFoldDB" id="A0A9P7UNA3"/>
<feature type="compositionally biased region" description="Polar residues" evidence="1">
    <location>
        <begin position="306"/>
        <end position="317"/>
    </location>
</feature>
<feature type="transmembrane region" description="Helical" evidence="2">
    <location>
        <begin position="185"/>
        <end position="208"/>
    </location>
</feature>